<dbReference type="OrthoDB" id="334416at2"/>
<dbReference type="eggNOG" id="COG2518">
    <property type="taxonomic scope" value="Bacteria"/>
</dbReference>
<sequence length="223" mass="24737">MDDSHKRWQAVREIALDIPAVQLGPYISQSLLKDPKHLLFSLSRYKSAARLLPIDRSARVLELGCSEGLGTLLLAQHAASVLGVDFDAKAIAQAQAFQRSPFAPTFQCADFIGKNFGVFDAVISMDVIEHIEKRHEHAYMETIVDNMDSTGMCIVGTPNITASPYASPASALGHVNLFSAERLYDLLHQYFHNVIVFGMNDEVLHTGFYAMCHYIIVAGFHKK</sequence>
<dbReference type="GO" id="GO:0008168">
    <property type="term" value="F:methyltransferase activity"/>
    <property type="evidence" value="ECO:0007669"/>
    <property type="project" value="UniProtKB-KW"/>
</dbReference>
<dbReference type="PANTHER" id="PTHR43861">
    <property type="entry name" value="TRANS-ACONITATE 2-METHYLTRANSFERASE-RELATED"/>
    <property type="match status" value="1"/>
</dbReference>
<dbReference type="SUPFAM" id="SSF53335">
    <property type="entry name" value="S-adenosyl-L-methionine-dependent methyltransferases"/>
    <property type="match status" value="1"/>
</dbReference>
<reference evidence="1 2" key="1">
    <citation type="submission" date="2010-08" db="EMBL/GenBank/DDBJ databases">
        <title>The draft genome of Desulfovibrio fructosovorans JJ.</title>
        <authorList>
            <consortium name="US DOE Joint Genome Institute (JGI-PGF)"/>
            <person name="Lucas S."/>
            <person name="Copeland A."/>
            <person name="Lapidus A."/>
            <person name="Cheng J.-F."/>
            <person name="Bruce D."/>
            <person name="Goodwin L."/>
            <person name="Pitluck S."/>
            <person name="Land M.L."/>
            <person name="Hauser L."/>
            <person name="Chang Y.-J."/>
            <person name="Jeffries C."/>
            <person name="Wall J.D."/>
            <person name="Stahl D.A."/>
            <person name="Arkin A.P."/>
            <person name="Dehal P."/>
            <person name="Stolyar S.M."/>
            <person name="Hazen T.C."/>
            <person name="Woyke T.J."/>
        </authorList>
    </citation>
    <scope>NUCLEOTIDE SEQUENCE [LARGE SCALE GENOMIC DNA]</scope>
    <source>
        <strain evidence="1 2">JJ</strain>
    </source>
</reference>
<keyword evidence="2" id="KW-1185">Reference proteome</keyword>
<dbReference type="STRING" id="596151.DesfrDRAFT_2437"/>
<organism evidence="1 2">
    <name type="scientific">Solidesulfovibrio fructosivorans JJ]</name>
    <dbReference type="NCBI Taxonomy" id="596151"/>
    <lineage>
        <taxon>Bacteria</taxon>
        <taxon>Pseudomonadati</taxon>
        <taxon>Thermodesulfobacteriota</taxon>
        <taxon>Desulfovibrionia</taxon>
        <taxon>Desulfovibrionales</taxon>
        <taxon>Desulfovibrionaceae</taxon>
        <taxon>Solidesulfovibrio</taxon>
    </lineage>
</organism>
<keyword evidence="1" id="KW-0808">Transferase</keyword>
<evidence type="ECO:0000313" key="2">
    <source>
        <dbReference type="Proteomes" id="UP000006250"/>
    </source>
</evidence>
<protein>
    <submittedName>
        <fullName evidence="1">Methyltransferase type 11</fullName>
    </submittedName>
</protein>
<name>E1JXT8_SOLFR</name>
<dbReference type="GO" id="GO:0032259">
    <property type="term" value="P:methylation"/>
    <property type="evidence" value="ECO:0007669"/>
    <property type="project" value="UniProtKB-KW"/>
</dbReference>
<gene>
    <name evidence="1" type="ORF">DesfrDRAFT_2437</name>
</gene>
<keyword evidence="1" id="KW-0489">Methyltransferase</keyword>
<accession>E1JXT8</accession>
<dbReference type="CDD" id="cd02440">
    <property type="entry name" value="AdoMet_MTases"/>
    <property type="match status" value="1"/>
</dbReference>
<dbReference type="EMBL" id="AECZ01000015">
    <property type="protein sequence ID" value="EFL50861.1"/>
    <property type="molecule type" value="Genomic_DNA"/>
</dbReference>
<evidence type="ECO:0000313" key="1">
    <source>
        <dbReference type="EMBL" id="EFL50861.1"/>
    </source>
</evidence>
<comment type="caution">
    <text evidence="1">The sequence shown here is derived from an EMBL/GenBank/DDBJ whole genome shotgun (WGS) entry which is preliminary data.</text>
</comment>
<dbReference type="InterPro" id="IPR029063">
    <property type="entry name" value="SAM-dependent_MTases_sf"/>
</dbReference>
<dbReference type="AlphaFoldDB" id="E1JXT8"/>
<dbReference type="Gene3D" id="3.40.50.150">
    <property type="entry name" value="Vaccinia Virus protein VP39"/>
    <property type="match status" value="1"/>
</dbReference>
<dbReference type="Proteomes" id="UP000006250">
    <property type="component" value="Unassembled WGS sequence"/>
</dbReference>
<dbReference type="Pfam" id="PF13489">
    <property type="entry name" value="Methyltransf_23"/>
    <property type="match status" value="1"/>
</dbReference>
<proteinExistence type="predicted"/>
<dbReference type="RefSeq" id="WP_005994233.1">
    <property type="nucleotide sequence ID" value="NZ_AECZ01000015.1"/>
</dbReference>